<protein>
    <recommendedName>
        <fullName evidence="14">Mitochondrial carrier protein</fullName>
    </recommendedName>
</protein>
<feature type="repeat" description="Solcar" evidence="9">
    <location>
        <begin position="213"/>
        <end position="307"/>
    </location>
</feature>
<dbReference type="GO" id="GO:0005381">
    <property type="term" value="F:iron ion transmembrane transporter activity"/>
    <property type="evidence" value="ECO:0007669"/>
    <property type="project" value="UniProtKB-ARBA"/>
</dbReference>
<evidence type="ECO:0000256" key="1">
    <source>
        <dbReference type="ARBA" id="ARBA00004225"/>
    </source>
</evidence>
<accession>A0AA88GUD5</accession>
<evidence type="ECO:0000256" key="10">
    <source>
        <dbReference type="RuleBase" id="RU000488"/>
    </source>
</evidence>
<evidence type="ECO:0000256" key="4">
    <source>
        <dbReference type="ARBA" id="ARBA00022692"/>
    </source>
</evidence>
<keyword evidence="13" id="KW-1185">Reference proteome</keyword>
<evidence type="ECO:0000256" key="5">
    <source>
        <dbReference type="ARBA" id="ARBA00022737"/>
    </source>
</evidence>
<keyword evidence="3 10" id="KW-0813">Transport</keyword>
<evidence type="ECO:0000256" key="2">
    <source>
        <dbReference type="ARBA" id="ARBA00006375"/>
    </source>
</evidence>
<dbReference type="InterPro" id="IPR018108">
    <property type="entry name" value="MCP_transmembrane"/>
</dbReference>
<dbReference type="InterPro" id="IPR023395">
    <property type="entry name" value="MCP_dom_sf"/>
</dbReference>
<proteinExistence type="inferred from homology"/>
<comment type="similarity">
    <text evidence="2 10">Belongs to the mitochondrial carrier (TC 2.A.29) family.</text>
</comment>
<feature type="repeat" description="Solcar" evidence="9">
    <location>
        <begin position="337"/>
        <end position="427"/>
    </location>
</feature>
<evidence type="ECO:0000256" key="3">
    <source>
        <dbReference type="ARBA" id="ARBA00022448"/>
    </source>
</evidence>
<feature type="compositionally biased region" description="Polar residues" evidence="11">
    <location>
        <begin position="155"/>
        <end position="172"/>
    </location>
</feature>
<organism evidence="12 13">
    <name type="scientific">Naegleria lovaniensis</name>
    <name type="common">Amoeba</name>
    <dbReference type="NCBI Taxonomy" id="51637"/>
    <lineage>
        <taxon>Eukaryota</taxon>
        <taxon>Discoba</taxon>
        <taxon>Heterolobosea</taxon>
        <taxon>Tetramitia</taxon>
        <taxon>Eutetramitia</taxon>
        <taxon>Vahlkampfiidae</taxon>
        <taxon>Naegleria</taxon>
    </lineage>
</organism>
<evidence type="ECO:0000256" key="9">
    <source>
        <dbReference type="PROSITE-ProRule" id="PRU00282"/>
    </source>
</evidence>
<evidence type="ECO:0000256" key="11">
    <source>
        <dbReference type="SAM" id="MobiDB-lite"/>
    </source>
</evidence>
<keyword evidence="4 9" id="KW-0812">Transmembrane</keyword>
<keyword evidence="7" id="KW-0496">Mitochondrion</keyword>
<feature type="repeat" description="Solcar" evidence="9">
    <location>
        <begin position="449"/>
        <end position="537"/>
    </location>
</feature>
<dbReference type="GeneID" id="68092492"/>
<dbReference type="Pfam" id="PF00153">
    <property type="entry name" value="Mito_carr"/>
    <property type="match status" value="3"/>
</dbReference>
<evidence type="ECO:0008006" key="14">
    <source>
        <dbReference type="Google" id="ProtNLM"/>
    </source>
</evidence>
<name>A0AA88GUD5_NAELO</name>
<dbReference type="Gene3D" id="1.50.40.10">
    <property type="entry name" value="Mitochondrial carrier domain"/>
    <property type="match status" value="2"/>
</dbReference>
<dbReference type="PRINTS" id="PR00926">
    <property type="entry name" value="MITOCARRIER"/>
</dbReference>
<feature type="region of interest" description="Disordered" evidence="11">
    <location>
        <begin position="17"/>
        <end position="38"/>
    </location>
</feature>
<keyword evidence="5" id="KW-0677">Repeat</keyword>
<dbReference type="InterPro" id="IPR002067">
    <property type="entry name" value="MCP"/>
</dbReference>
<evidence type="ECO:0000256" key="8">
    <source>
        <dbReference type="ARBA" id="ARBA00023136"/>
    </source>
</evidence>
<sequence length="553" mass="60792">MNARNTSLISLRLLPSSSSTSWPEERETGSLHSSSNHVPISTESLTEKFLMNSNSTSAVMMEKQSSWKSPTTTNACYSDDTSGNYNNYFRNLNEIRNGHTLGGSISVLSGNYTNYSSQQNCHDETPRIYEDVCVCSPLSSSTTPSKFTEYPNNDEGISNSSFQQQNHHGTIRSSLSSPPPSSHNNNHSTPTELIVSAASANSTSSPTSQVFYWTLSKNLLAGAMARCGAAVIMFPIDVVKTRLQFQRKDAFRQGKLRHHYKHGVDAFLTILKEEGVRGLYKGLSVRLIYITPAAAVSFTVYEQFMQSIQNKVPILKGGASTLNDNNGNSNGNNFSWKTPILTLSAGALARVLGTACRTPFDILKQQLQVEGQLKSQIAEKRGIIGTLKTIAKQDGISGFFSGYAVTLLRDAPFAAIYFTSYEMIKRLLRRGELNNASQIDPHTGKRKAGKSIHHLFAGALAGAIGTTCTIPVDVVKTRLQTQTKTGKKEYDGIADAFRKIYKEEGWKGFTRGLGPRLIYIMPASALTFTLYEKLKVFFDINETKKAETTTTSP</sequence>
<dbReference type="Proteomes" id="UP000816034">
    <property type="component" value="Unassembled WGS sequence"/>
</dbReference>
<dbReference type="PANTHER" id="PTHR45758:SF16">
    <property type="entry name" value="MITOCHONDRIAL SUBSTRATE CARRIER FAMILY PROTEIN U"/>
    <property type="match status" value="1"/>
</dbReference>
<dbReference type="GO" id="GO:0031966">
    <property type="term" value="C:mitochondrial membrane"/>
    <property type="evidence" value="ECO:0007669"/>
    <property type="project" value="UniProtKB-SubCell"/>
</dbReference>
<evidence type="ECO:0000313" key="12">
    <source>
        <dbReference type="EMBL" id="KAG2388591.1"/>
    </source>
</evidence>
<dbReference type="PROSITE" id="PS50920">
    <property type="entry name" value="SOLCAR"/>
    <property type="match status" value="3"/>
</dbReference>
<comment type="subcellular location">
    <subcellularLocation>
        <location evidence="1">Mitochondrion membrane</location>
        <topology evidence="1">Multi-pass membrane protein</topology>
    </subcellularLocation>
</comment>
<keyword evidence="8 9" id="KW-0472">Membrane</keyword>
<dbReference type="AlphaFoldDB" id="A0AA88GUD5"/>
<evidence type="ECO:0000313" key="13">
    <source>
        <dbReference type="Proteomes" id="UP000816034"/>
    </source>
</evidence>
<gene>
    <name evidence="12" type="ORF">C9374_000030</name>
</gene>
<dbReference type="SUPFAM" id="SSF103506">
    <property type="entry name" value="Mitochondrial carrier"/>
    <property type="match status" value="1"/>
</dbReference>
<comment type="caution">
    <text evidence="12">The sequence shown here is derived from an EMBL/GenBank/DDBJ whole genome shotgun (WGS) entry which is preliminary data.</text>
</comment>
<feature type="region of interest" description="Disordered" evidence="11">
    <location>
        <begin position="142"/>
        <end position="189"/>
    </location>
</feature>
<dbReference type="RefSeq" id="XP_044552583.1">
    <property type="nucleotide sequence ID" value="XM_044692479.1"/>
</dbReference>
<evidence type="ECO:0000256" key="7">
    <source>
        <dbReference type="ARBA" id="ARBA00023128"/>
    </source>
</evidence>
<keyword evidence="6" id="KW-1133">Transmembrane helix</keyword>
<evidence type="ECO:0000256" key="6">
    <source>
        <dbReference type="ARBA" id="ARBA00022989"/>
    </source>
</evidence>
<dbReference type="PANTHER" id="PTHR45758">
    <property type="entry name" value="MITOFERRIN-1-RELATED"/>
    <property type="match status" value="1"/>
</dbReference>
<reference evidence="12 13" key="1">
    <citation type="journal article" date="2018" name="BMC Genomics">
        <title>The genome of Naegleria lovaniensis, the basis for a comparative approach to unravel pathogenicity factors of the human pathogenic amoeba N. fowleri.</title>
        <authorList>
            <person name="Liechti N."/>
            <person name="Schurch N."/>
            <person name="Bruggmann R."/>
            <person name="Wittwer M."/>
        </authorList>
    </citation>
    <scope>NUCLEOTIDE SEQUENCE [LARGE SCALE GENOMIC DNA]</scope>
    <source>
        <strain evidence="12 13">ATCC 30569</strain>
    </source>
</reference>
<dbReference type="EMBL" id="PYSW02000009">
    <property type="protein sequence ID" value="KAG2388591.1"/>
    <property type="molecule type" value="Genomic_DNA"/>
</dbReference>